<dbReference type="Proteomes" id="UP001152523">
    <property type="component" value="Unassembled WGS sequence"/>
</dbReference>
<gene>
    <name evidence="2" type="ORF">CEPIT_LOCUS31225</name>
</gene>
<evidence type="ECO:0000313" key="2">
    <source>
        <dbReference type="EMBL" id="CAH9131200.1"/>
    </source>
</evidence>
<accession>A0AAV0F6S4</accession>
<reference evidence="2" key="1">
    <citation type="submission" date="2022-07" db="EMBL/GenBank/DDBJ databases">
        <authorList>
            <person name="Macas J."/>
            <person name="Novak P."/>
            <person name="Neumann P."/>
        </authorList>
    </citation>
    <scope>NUCLEOTIDE SEQUENCE</scope>
</reference>
<proteinExistence type="predicted"/>
<sequence length="103" mass="11273">MAQPARWRRYTNPEVECELRPASSFTTPAATFSSSRITGGHPSSGLIHQEPSKLPPLMAVQSLAHNSSSCNIGRFNHWTLLPAGCVSDPNLCQRNRIFPAESP</sequence>
<evidence type="ECO:0000256" key="1">
    <source>
        <dbReference type="SAM" id="MobiDB-lite"/>
    </source>
</evidence>
<dbReference type="EMBL" id="CAMAPF010000964">
    <property type="protein sequence ID" value="CAH9131200.1"/>
    <property type="molecule type" value="Genomic_DNA"/>
</dbReference>
<protein>
    <submittedName>
        <fullName evidence="2">Uncharacterized protein</fullName>
    </submittedName>
</protein>
<keyword evidence="3" id="KW-1185">Reference proteome</keyword>
<feature type="region of interest" description="Disordered" evidence="1">
    <location>
        <begin position="30"/>
        <end position="51"/>
    </location>
</feature>
<name>A0AAV0F6S4_9ASTE</name>
<comment type="caution">
    <text evidence="2">The sequence shown here is derived from an EMBL/GenBank/DDBJ whole genome shotgun (WGS) entry which is preliminary data.</text>
</comment>
<evidence type="ECO:0000313" key="3">
    <source>
        <dbReference type="Proteomes" id="UP001152523"/>
    </source>
</evidence>
<dbReference type="AlphaFoldDB" id="A0AAV0F6S4"/>
<organism evidence="2 3">
    <name type="scientific">Cuscuta epithymum</name>
    <dbReference type="NCBI Taxonomy" id="186058"/>
    <lineage>
        <taxon>Eukaryota</taxon>
        <taxon>Viridiplantae</taxon>
        <taxon>Streptophyta</taxon>
        <taxon>Embryophyta</taxon>
        <taxon>Tracheophyta</taxon>
        <taxon>Spermatophyta</taxon>
        <taxon>Magnoliopsida</taxon>
        <taxon>eudicotyledons</taxon>
        <taxon>Gunneridae</taxon>
        <taxon>Pentapetalae</taxon>
        <taxon>asterids</taxon>
        <taxon>lamiids</taxon>
        <taxon>Solanales</taxon>
        <taxon>Convolvulaceae</taxon>
        <taxon>Cuscuteae</taxon>
        <taxon>Cuscuta</taxon>
        <taxon>Cuscuta subgen. Cuscuta</taxon>
    </lineage>
</organism>